<reference evidence="3" key="2">
    <citation type="submission" date="2015-01" db="EMBL/GenBank/DDBJ databases">
        <title>Evolutionary Origins and Diversification of the Mycorrhizal Mutualists.</title>
        <authorList>
            <consortium name="DOE Joint Genome Institute"/>
            <consortium name="Mycorrhizal Genomics Consortium"/>
            <person name="Kohler A."/>
            <person name="Kuo A."/>
            <person name="Nagy L.G."/>
            <person name="Floudas D."/>
            <person name="Copeland A."/>
            <person name="Barry K.W."/>
            <person name="Cichocki N."/>
            <person name="Veneault-Fourrey C."/>
            <person name="LaButti K."/>
            <person name="Lindquist E.A."/>
            <person name="Lipzen A."/>
            <person name="Lundell T."/>
            <person name="Morin E."/>
            <person name="Murat C."/>
            <person name="Riley R."/>
            <person name="Ohm R."/>
            <person name="Sun H."/>
            <person name="Tunlid A."/>
            <person name="Henrissat B."/>
            <person name="Grigoriev I.V."/>
            <person name="Hibbett D.S."/>
            <person name="Martin F."/>
        </authorList>
    </citation>
    <scope>NUCLEOTIDE SEQUENCE [LARGE SCALE GENOMIC DNA]</scope>
    <source>
        <strain evidence="3">LaAM-08-1</strain>
    </source>
</reference>
<dbReference type="EMBL" id="KN838835">
    <property type="protein sequence ID" value="KIJ93584.1"/>
    <property type="molecule type" value="Genomic_DNA"/>
</dbReference>
<accession>A0A0C9WIV1</accession>
<evidence type="ECO:0000256" key="1">
    <source>
        <dbReference type="SAM" id="MobiDB-lite"/>
    </source>
</evidence>
<evidence type="ECO:0000313" key="2">
    <source>
        <dbReference type="EMBL" id="KIJ93584.1"/>
    </source>
</evidence>
<keyword evidence="3" id="KW-1185">Reference proteome</keyword>
<organism evidence="2 3">
    <name type="scientific">Laccaria amethystina LaAM-08-1</name>
    <dbReference type="NCBI Taxonomy" id="1095629"/>
    <lineage>
        <taxon>Eukaryota</taxon>
        <taxon>Fungi</taxon>
        <taxon>Dikarya</taxon>
        <taxon>Basidiomycota</taxon>
        <taxon>Agaricomycotina</taxon>
        <taxon>Agaricomycetes</taxon>
        <taxon>Agaricomycetidae</taxon>
        <taxon>Agaricales</taxon>
        <taxon>Agaricineae</taxon>
        <taxon>Hydnangiaceae</taxon>
        <taxon>Laccaria</taxon>
    </lineage>
</organism>
<dbReference type="HOGENOM" id="CLU_1816093_0_0_1"/>
<dbReference type="Proteomes" id="UP000054477">
    <property type="component" value="Unassembled WGS sequence"/>
</dbReference>
<dbReference type="AlphaFoldDB" id="A0A0C9WIV1"/>
<evidence type="ECO:0000313" key="3">
    <source>
        <dbReference type="Proteomes" id="UP000054477"/>
    </source>
</evidence>
<feature type="region of interest" description="Disordered" evidence="1">
    <location>
        <begin position="63"/>
        <end position="92"/>
    </location>
</feature>
<proteinExistence type="predicted"/>
<gene>
    <name evidence="2" type="ORF">K443DRAFT_12746</name>
</gene>
<feature type="compositionally biased region" description="Basic and acidic residues" evidence="1">
    <location>
        <begin position="63"/>
        <end position="89"/>
    </location>
</feature>
<reference evidence="2 3" key="1">
    <citation type="submission" date="2014-04" db="EMBL/GenBank/DDBJ databases">
        <authorList>
            <consortium name="DOE Joint Genome Institute"/>
            <person name="Kuo A."/>
            <person name="Kohler A."/>
            <person name="Nagy L.G."/>
            <person name="Floudas D."/>
            <person name="Copeland A."/>
            <person name="Barry K.W."/>
            <person name="Cichocki N."/>
            <person name="Veneault-Fourrey C."/>
            <person name="LaButti K."/>
            <person name="Lindquist E.A."/>
            <person name="Lipzen A."/>
            <person name="Lundell T."/>
            <person name="Morin E."/>
            <person name="Murat C."/>
            <person name="Sun H."/>
            <person name="Tunlid A."/>
            <person name="Henrissat B."/>
            <person name="Grigoriev I.V."/>
            <person name="Hibbett D.S."/>
            <person name="Martin F."/>
            <person name="Nordberg H.P."/>
            <person name="Cantor M.N."/>
            <person name="Hua S.X."/>
        </authorList>
    </citation>
    <scope>NUCLEOTIDE SEQUENCE [LARGE SCALE GENOMIC DNA]</scope>
    <source>
        <strain evidence="2 3">LaAM-08-1</strain>
    </source>
</reference>
<protein>
    <submittedName>
        <fullName evidence="2">Uncharacterized protein</fullName>
    </submittedName>
</protein>
<sequence>MRIPKLSPKGWHVYHVNVSPSKLAATDASEAKFELYPSSIRGRLFNLLSRQKTKLVRKRLLEPMEKPKSLKMQKDASPTKHAENPEKKHVGLRPNVSAGHQELITLVDVADVQFVILSLLLPHGPIRRPLICTASTRCFLDV</sequence>
<name>A0A0C9WIV1_9AGAR</name>